<sequence length="586" mass="66034">MSKLDSLLAMVDEISCRSDKLVGTVDESHKLILLIVDLNTSITKYDTEIDAMSQLATRNNAFLAEFQKLYERAFYLELNFGLNECYTNNTSFGNLYSEYDFLWNEFNATNQNTSPKCTKSEFQNADMVSPAPEMHQSPEKKVKNIISISDLNLKPLRCKDSKVQRQKSRYRLSEAYTLNPLLALPIREILESSTNTKYSNVMSVLALDHERGDDLSFISQTSVSGLPVSTSTSEEKDLTRTPPFLDTEPKEPKSSKANSLPMLFKSLDLLDLDEDDMEDSGLLNYDCHSLESKFEDFENFHHFLRRSRINLKECFPARLERSKSDDSILTVKRGSDYSSLSQSASQQKFHNPTDMVSALKKSLSNQPTLEAIYCRKNDAASKFKEHSSKLLASQKELDICLVAGLPNPRKTQKNFDLFKLMNSPLGSPRGLDRPRIADKDQERNTLANSTISNRQIPQRRKSMDLFGSSFASSFINFVSAPSSLPIHGVTATGKYSDGLIVRSPPEQIKKMKKNAKEPIALINDIKSKRLPPSEQQLRSGSGSFLTIGPNRTKIINHGNSSPFKKPTLRRLSQTLLTDALNESLLF</sequence>
<evidence type="ECO:0000313" key="2">
    <source>
        <dbReference type="EMBL" id="OBA18974.1"/>
    </source>
</evidence>
<protein>
    <submittedName>
        <fullName evidence="2">Uncharacterized protein</fullName>
    </submittedName>
</protein>
<name>A0A1A0H4H2_9ASCO</name>
<evidence type="ECO:0000313" key="3">
    <source>
        <dbReference type="Proteomes" id="UP000092555"/>
    </source>
</evidence>
<evidence type="ECO:0000256" key="1">
    <source>
        <dbReference type="SAM" id="MobiDB-lite"/>
    </source>
</evidence>
<organism evidence="2 3">
    <name type="scientific">Metschnikowia bicuspidata var. bicuspidata NRRL YB-4993</name>
    <dbReference type="NCBI Taxonomy" id="869754"/>
    <lineage>
        <taxon>Eukaryota</taxon>
        <taxon>Fungi</taxon>
        <taxon>Dikarya</taxon>
        <taxon>Ascomycota</taxon>
        <taxon>Saccharomycotina</taxon>
        <taxon>Pichiomycetes</taxon>
        <taxon>Metschnikowiaceae</taxon>
        <taxon>Metschnikowia</taxon>
    </lineage>
</organism>
<proteinExistence type="predicted"/>
<keyword evidence="3" id="KW-1185">Reference proteome</keyword>
<comment type="caution">
    <text evidence="2">The sequence shown here is derived from an EMBL/GenBank/DDBJ whole genome shotgun (WGS) entry which is preliminary data.</text>
</comment>
<gene>
    <name evidence="2" type="ORF">METBIDRAFT_223745</name>
</gene>
<reference evidence="2 3" key="1">
    <citation type="submission" date="2016-05" db="EMBL/GenBank/DDBJ databases">
        <title>Comparative genomics of biotechnologically important yeasts.</title>
        <authorList>
            <consortium name="DOE Joint Genome Institute"/>
            <person name="Riley R."/>
            <person name="Haridas S."/>
            <person name="Wolfe K.H."/>
            <person name="Lopes M.R."/>
            <person name="Hittinger C.T."/>
            <person name="Goker M."/>
            <person name="Salamov A."/>
            <person name="Wisecaver J."/>
            <person name="Long T.M."/>
            <person name="Aerts A.L."/>
            <person name="Barry K."/>
            <person name="Choi C."/>
            <person name="Clum A."/>
            <person name="Coughlan A.Y."/>
            <person name="Deshpande S."/>
            <person name="Douglass A.P."/>
            <person name="Hanson S.J."/>
            <person name="Klenk H.-P."/>
            <person name="LaButti K."/>
            <person name="Lapidus A."/>
            <person name="Lindquist E."/>
            <person name="Lipzen A."/>
            <person name="Meier-kolthoff J.P."/>
            <person name="Ohm R.A."/>
            <person name="Otillar R.P."/>
            <person name="Pangilinan J."/>
            <person name="Peng Y."/>
            <person name="Rokas A."/>
            <person name="Rosa C.A."/>
            <person name="Scheuner C."/>
            <person name="Sibirny A.A."/>
            <person name="Slot J.C."/>
            <person name="Stielow J.B."/>
            <person name="Sun H."/>
            <person name="Kurtzman C.P."/>
            <person name="Blackwell M."/>
            <person name="Grigoriev I.V."/>
            <person name="Jeffries T.W."/>
        </authorList>
    </citation>
    <scope>NUCLEOTIDE SEQUENCE [LARGE SCALE GENOMIC DNA]</scope>
    <source>
        <strain evidence="2 3">NRRL YB-4993</strain>
    </source>
</reference>
<feature type="region of interest" description="Disordered" evidence="1">
    <location>
        <begin position="225"/>
        <end position="257"/>
    </location>
</feature>
<dbReference type="GeneID" id="30028138"/>
<dbReference type="Proteomes" id="UP000092555">
    <property type="component" value="Unassembled WGS sequence"/>
</dbReference>
<dbReference type="OrthoDB" id="4018768at2759"/>
<dbReference type="AlphaFoldDB" id="A0A1A0H4H2"/>
<dbReference type="RefSeq" id="XP_018709509.1">
    <property type="nucleotide sequence ID" value="XM_018855162.1"/>
</dbReference>
<dbReference type="EMBL" id="LXTC01000008">
    <property type="protein sequence ID" value="OBA18974.1"/>
    <property type="molecule type" value="Genomic_DNA"/>
</dbReference>
<accession>A0A1A0H4H2</accession>